<dbReference type="InterPro" id="IPR051465">
    <property type="entry name" value="Cell_Envelope_Struct_Comp"/>
</dbReference>
<evidence type="ECO:0000313" key="3">
    <source>
        <dbReference type="EMBL" id="NBD25354.1"/>
    </source>
</evidence>
<dbReference type="Pfam" id="PF00395">
    <property type="entry name" value="SLH"/>
    <property type="match status" value="3"/>
</dbReference>
<feature type="domain" description="SLH" evidence="2">
    <location>
        <begin position="258"/>
        <end position="317"/>
    </location>
</feature>
<proteinExistence type="predicted"/>
<protein>
    <recommendedName>
        <fullName evidence="2">SLH domain-containing protein</fullName>
    </recommendedName>
</protein>
<name>A0ABW9XRS7_9BACL</name>
<dbReference type="EMBL" id="JAAAMV010000012">
    <property type="protein sequence ID" value="NBD25354.1"/>
    <property type="molecule type" value="Genomic_DNA"/>
</dbReference>
<keyword evidence="4" id="KW-1185">Reference proteome</keyword>
<feature type="domain" description="SLH" evidence="2">
    <location>
        <begin position="187"/>
        <end position="250"/>
    </location>
</feature>
<organism evidence="3 4">
    <name type="scientific">Paenibacillus glycinis</name>
    <dbReference type="NCBI Taxonomy" id="2697035"/>
    <lineage>
        <taxon>Bacteria</taxon>
        <taxon>Bacillati</taxon>
        <taxon>Bacillota</taxon>
        <taxon>Bacilli</taxon>
        <taxon>Bacillales</taxon>
        <taxon>Paenibacillaceae</taxon>
        <taxon>Paenibacillus</taxon>
    </lineage>
</organism>
<accession>A0ABW9XRS7</accession>
<evidence type="ECO:0000313" key="4">
    <source>
        <dbReference type="Proteomes" id="UP000665561"/>
    </source>
</evidence>
<keyword evidence="1" id="KW-0732">Signal</keyword>
<dbReference type="PANTHER" id="PTHR43308">
    <property type="entry name" value="OUTER MEMBRANE PROTEIN ALPHA-RELATED"/>
    <property type="match status" value="1"/>
</dbReference>
<dbReference type="InterPro" id="IPR001119">
    <property type="entry name" value="SLH_dom"/>
</dbReference>
<evidence type="ECO:0000259" key="2">
    <source>
        <dbReference type="PROSITE" id="PS51272"/>
    </source>
</evidence>
<reference evidence="3 4" key="1">
    <citation type="submission" date="2020-01" db="EMBL/GenBank/DDBJ databases">
        <title>Paenibacillus soybeanensis sp. nov. isolated from the nodules of soybean (Glycine max(L.) Merr).</title>
        <authorList>
            <person name="Wang H."/>
        </authorList>
    </citation>
    <scope>NUCLEOTIDE SEQUENCE [LARGE SCALE GENOMIC DNA]</scope>
    <source>
        <strain evidence="3 4">T1</strain>
    </source>
</reference>
<dbReference type="Proteomes" id="UP000665561">
    <property type="component" value="Unassembled WGS sequence"/>
</dbReference>
<sequence length="317" mass="34407">MWLVVMAGIAFALPNAAFGAAVDTGSATKFTVNSDTTNYCTYAIAGLAGGKTGVINKEGSVYSYRIYSATGSLLQNVNLSSVMNGRESHFDLLHAYGLANGRSLITWEGKKRRQLRLELEQHISVCHSECGRNRLCIRWAKDAVNDMGSRMIVLGDANGLFNPDQAITRAEFAATLVRALGLNPESGSSAFADVGKTDWYYEAVNAAYRDKMISGYADGTFRPNDRITREQAMSMLARAMEITGLQTQNGDALQDARLSAYADADRIAGWAREGVLTSIGAELVHGRSDGRLAPKEFVTRAEVASMVERLLGRSELI</sequence>
<evidence type="ECO:0000256" key="1">
    <source>
        <dbReference type="SAM" id="SignalP"/>
    </source>
</evidence>
<feature type="domain" description="SLH" evidence="2">
    <location>
        <begin position="127"/>
        <end position="186"/>
    </location>
</feature>
<dbReference type="PROSITE" id="PS51272">
    <property type="entry name" value="SLH"/>
    <property type="match status" value="3"/>
</dbReference>
<comment type="caution">
    <text evidence="3">The sequence shown here is derived from an EMBL/GenBank/DDBJ whole genome shotgun (WGS) entry which is preliminary data.</text>
</comment>
<feature type="signal peptide" evidence="1">
    <location>
        <begin position="1"/>
        <end position="19"/>
    </location>
</feature>
<dbReference type="RefSeq" id="WP_161744168.1">
    <property type="nucleotide sequence ID" value="NZ_JAAAMV010000012.1"/>
</dbReference>
<feature type="chain" id="PRO_5046678162" description="SLH domain-containing protein" evidence="1">
    <location>
        <begin position="20"/>
        <end position="317"/>
    </location>
</feature>
<gene>
    <name evidence="3" type="ORF">GT019_15835</name>
</gene>